<feature type="compositionally biased region" description="Basic residues" evidence="1">
    <location>
        <begin position="146"/>
        <end position="159"/>
    </location>
</feature>
<dbReference type="EMBL" id="JBBHLL010000092">
    <property type="protein sequence ID" value="KAK7817782.1"/>
    <property type="molecule type" value="Genomic_DNA"/>
</dbReference>
<proteinExistence type="predicted"/>
<dbReference type="SUPFAM" id="SSF47113">
    <property type="entry name" value="Histone-fold"/>
    <property type="match status" value="1"/>
</dbReference>
<reference evidence="2 3" key="1">
    <citation type="journal article" date="2023" name="bioRxiv">
        <title>Conserved and derived expression patterns and positive selection on dental genes reveal complex evolutionary context of ever-growing rodent molars.</title>
        <authorList>
            <person name="Calamari Z.T."/>
            <person name="Song A."/>
            <person name="Cohen E."/>
            <person name="Akter M."/>
            <person name="Roy R.D."/>
            <person name="Hallikas O."/>
            <person name="Christensen M.M."/>
            <person name="Li P."/>
            <person name="Marangoni P."/>
            <person name="Jernvall J."/>
            <person name="Klein O.D."/>
        </authorList>
    </citation>
    <scope>NUCLEOTIDE SEQUENCE [LARGE SCALE GENOMIC DNA]</scope>
    <source>
        <strain evidence="2">V071</strain>
    </source>
</reference>
<comment type="caution">
    <text evidence="2">The sequence shown here is derived from an EMBL/GenBank/DDBJ whole genome shotgun (WGS) entry which is preliminary data.</text>
</comment>
<feature type="compositionally biased region" description="Basic and acidic residues" evidence="1">
    <location>
        <begin position="130"/>
        <end position="145"/>
    </location>
</feature>
<feature type="non-terminal residue" evidence="2">
    <location>
        <position position="1"/>
    </location>
</feature>
<protein>
    <submittedName>
        <fullName evidence="2">Uncharacterized protein</fullName>
    </submittedName>
</protein>
<name>A0AAW0IU06_MYOGA</name>
<dbReference type="Proteomes" id="UP001488838">
    <property type="component" value="Unassembled WGS sequence"/>
</dbReference>
<dbReference type="AlphaFoldDB" id="A0AAW0IU06"/>
<evidence type="ECO:0000256" key="1">
    <source>
        <dbReference type="SAM" id="MobiDB-lite"/>
    </source>
</evidence>
<accession>A0AAW0IU06</accession>
<sequence>AARRPEPTVQHQDCVLVPGGQCISKLRGKLRQDIRPEWEEENVQAVPVSQGRCHLSSRLVDALPEKRGIQVPIGIGVPVYMAAVILNLAVEILEHNILLAIANDEELNQLLKGGGCPAENEEPNDPLATPREKRKEGRIRREGGKKSKAAKPRTFKKSKSKDSYKEGTSNSTSEDGPADGFTILSFKSLVLGQKISLTQSDISHIGSMKVEGIFHPTPAEIDLKEKISKALEEAGGK</sequence>
<dbReference type="InterPro" id="IPR009072">
    <property type="entry name" value="Histone-fold"/>
</dbReference>
<gene>
    <name evidence="2" type="ORF">U0070_018995</name>
</gene>
<evidence type="ECO:0000313" key="3">
    <source>
        <dbReference type="Proteomes" id="UP001488838"/>
    </source>
</evidence>
<keyword evidence="3" id="KW-1185">Reference proteome</keyword>
<dbReference type="Gene3D" id="1.10.20.10">
    <property type="entry name" value="Histone, subunit A"/>
    <property type="match status" value="1"/>
</dbReference>
<organism evidence="2 3">
    <name type="scientific">Myodes glareolus</name>
    <name type="common">Bank vole</name>
    <name type="synonym">Clethrionomys glareolus</name>
    <dbReference type="NCBI Taxonomy" id="447135"/>
    <lineage>
        <taxon>Eukaryota</taxon>
        <taxon>Metazoa</taxon>
        <taxon>Chordata</taxon>
        <taxon>Craniata</taxon>
        <taxon>Vertebrata</taxon>
        <taxon>Euteleostomi</taxon>
        <taxon>Mammalia</taxon>
        <taxon>Eutheria</taxon>
        <taxon>Euarchontoglires</taxon>
        <taxon>Glires</taxon>
        <taxon>Rodentia</taxon>
        <taxon>Myomorpha</taxon>
        <taxon>Muroidea</taxon>
        <taxon>Cricetidae</taxon>
        <taxon>Arvicolinae</taxon>
        <taxon>Myodes</taxon>
    </lineage>
</organism>
<evidence type="ECO:0000313" key="2">
    <source>
        <dbReference type="EMBL" id="KAK7817782.1"/>
    </source>
</evidence>
<dbReference type="GO" id="GO:0046982">
    <property type="term" value="F:protein heterodimerization activity"/>
    <property type="evidence" value="ECO:0007669"/>
    <property type="project" value="InterPro"/>
</dbReference>
<feature type="region of interest" description="Disordered" evidence="1">
    <location>
        <begin position="113"/>
        <end position="178"/>
    </location>
</feature>